<protein>
    <submittedName>
        <fullName evidence="1">Uncharacterized protein</fullName>
    </submittedName>
</protein>
<dbReference type="RefSeq" id="WP_151843105.1">
    <property type="nucleotide sequence ID" value="NZ_CP061033.1"/>
</dbReference>
<dbReference type="EMBL" id="WBZJ01000002">
    <property type="protein sequence ID" value="KAB3520794.1"/>
    <property type="molecule type" value="Genomic_DNA"/>
</dbReference>
<accession>A0ABQ6VIM8</accession>
<evidence type="ECO:0000313" key="1">
    <source>
        <dbReference type="EMBL" id="KAB3520794.1"/>
    </source>
</evidence>
<keyword evidence="2" id="KW-1185">Reference proteome</keyword>
<name>A0ABQ6VIM8_9CORY</name>
<proteinExistence type="predicted"/>
<evidence type="ECO:0000313" key="2">
    <source>
        <dbReference type="Proteomes" id="UP000436181"/>
    </source>
</evidence>
<reference evidence="1 2" key="1">
    <citation type="submission" date="2019-10" db="EMBL/GenBank/DDBJ databases">
        <title>Corynebacterium sp novel species isolated from the respiratory tract of Marmot.</title>
        <authorList>
            <person name="Zhang G."/>
        </authorList>
    </citation>
    <scope>NUCLEOTIDE SEQUENCE [LARGE SCALE GENOMIC DNA]</scope>
    <source>
        <strain evidence="1 2">336</strain>
    </source>
</reference>
<gene>
    <name evidence="1" type="ORF">F8377_05985</name>
</gene>
<comment type="caution">
    <text evidence="1">The sequence shown here is derived from an EMBL/GenBank/DDBJ whole genome shotgun (WGS) entry which is preliminary data.</text>
</comment>
<dbReference type="Proteomes" id="UP000436181">
    <property type="component" value="Unassembled WGS sequence"/>
</dbReference>
<sequence>MLRLTDAPFDLFTLPPRVGIGDDLNVEIPDGAGMLRDRWDVAADKLFETLISLADDGQYLQYAWLDDHTTARVRIINDAYPATHTLTHPKLIRFLRTSLTALFGCEPVIYVQGDLICARPQYLAGTIKEWKGPYEISTGYCLQPPQCNNDKNEASPRL</sequence>
<organism evidence="1 2">
    <name type="scientific">Corynebacterium zhongnanshanii</name>
    <dbReference type="NCBI Taxonomy" id="2768834"/>
    <lineage>
        <taxon>Bacteria</taxon>
        <taxon>Bacillati</taxon>
        <taxon>Actinomycetota</taxon>
        <taxon>Actinomycetes</taxon>
        <taxon>Mycobacteriales</taxon>
        <taxon>Corynebacteriaceae</taxon>
        <taxon>Corynebacterium</taxon>
    </lineage>
</organism>